<proteinExistence type="predicted"/>
<sequence>MKRYKGDFYKRDFDYEEDAYDRLKAMQRKKIFTNKSTMKKYEFDYEEDPYEPIDREE</sequence>
<dbReference type="EMBL" id="CP078093">
    <property type="protein sequence ID" value="QXM07203.1"/>
    <property type="molecule type" value="Genomic_DNA"/>
</dbReference>
<keyword evidence="2" id="KW-1185">Reference proteome</keyword>
<name>A0ABX8RDU2_9CLOT</name>
<evidence type="ECO:0000313" key="2">
    <source>
        <dbReference type="Proteomes" id="UP000886818"/>
    </source>
</evidence>
<accession>A0ABX8RDU2</accession>
<organism evidence="1 2">
    <name type="scientific">Crassaminicella indica</name>
    <dbReference type="NCBI Taxonomy" id="2855394"/>
    <lineage>
        <taxon>Bacteria</taxon>
        <taxon>Bacillati</taxon>
        <taxon>Bacillota</taxon>
        <taxon>Clostridia</taxon>
        <taxon>Eubacteriales</taxon>
        <taxon>Clostridiaceae</taxon>
        <taxon>Crassaminicella</taxon>
    </lineage>
</organism>
<evidence type="ECO:0000313" key="1">
    <source>
        <dbReference type="EMBL" id="QXM07203.1"/>
    </source>
</evidence>
<protein>
    <submittedName>
        <fullName evidence="1">Uncharacterized protein</fullName>
    </submittedName>
</protein>
<dbReference type="RefSeq" id="WP_218283889.1">
    <property type="nucleotide sequence ID" value="NZ_CP078093.1"/>
</dbReference>
<reference evidence="1" key="1">
    <citation type="submission" date="2021-07" db="EMBL/GenBank/DDBJ databases">
        <title>Complete genome sequence of Crassaminicella sp. 143-21, isolated from a deep-sea hydrothermal vent.</title>
        <authorList>
            <person name="Li X."/>
        </authorList>
    </citation>
    <scope>NUCLEOTIDE SEQUENCE</scope>
    <source>
        <strain evidence="1">143-21</strain>
    </source>
</reference>
<gene>
    <name evidence="1" type="ORF">KVH43_05760</name>
</gene>
<dbReference type="Proteomes" id="UP000886818">
    <property type="component" value="Chromosome"/>
</dbReference>